<comment type="caution">
    <text evidence="1">The sequence shown here is derived from an EMBL/GenBank/DDBJ whole genome shotgun (WGS) entry which is preliminary data.</text>
</comment>
<evidence type="ECO:0000313" key="2">
    <source>
        <dbReference type="Proteomes" id="UP001144471"/>
    </source>
</evidence>
<reference evidence="1" key="1">
    <citation type="submission" date="2022-12" db="EMBL/GenBank/DDBJ databases">
        <title>Reference genome sequencing for broad-spectrum identification of bacterial and archaeal isolates by mass spectrometry.</title>
        <authorList>
            <person name="Sekiguchi Y."/>
            <person name="Tourlousse D.M."/>
        </authorList>
    </citation>
    <scope>NUCLEOTIDE SEQUENCE</scope>
    <source>
        <strain evidence="1">10succ1</strain>
    </source>
</reference>
<dbReference type="SUPFAM" id="SSF51206">
    <property type="entry name" value="cAMP-binding domain-like"/>
    <property type="match status" value="1"/>
</dbReference>
<evidence type="ECO:0000313" key="1">
    <source>
        <dbReference type="EMBL" id="GLI55398.1"/>
    </source>
</evidence>
<keyword evidence="2" id="KW-1185">Reference proteome</keyword>
<dbReference type="Proteomes" id="UP001144471">
    <property type="component" value="Unassembled WGS sequence"/>
</dbReference>
<organism evidence="1 2">
    <name type="scientific">Propionigenium maris DSM 9537</name>
    <dbReference type="NCBI Taxonomy" id="1123000"/>
    <lineage>
        <taxon>Bacteria</taxon>
        <taxon>Fusobacteriati</taxon>
        <taxon>Fusobacteriota</taxon>
        <taxon>Fusobacteriia</taxon>
        <taxon>Fusobacteriales</taxon>
        <taxon>Fusobacteriaceae</taxon>
        <taxon>Propionigenium</taxon>
    </lineage>
</organism>
<dbReference type="InterPro" id="IPR014710">
    <property type="entry name" value="RmlC-like_jellyroll"/>
</dbReference>
<proteinExistence type="predicted"/>
<evidence type="ECO:0008006" key="3">
    <source>
        <dbReference type="Google" id="ProtNLM"/>
    </source>
</evidence>
<dbReference type="EMBL" id="BSDY01000003">
    <property type="protein sequence ID" value="GLI55398.1"/>
    <property type="molecule type" value="Genomic_DNA"/>
</dbReference>
<dbReference type="AlphaFoldDB" id="A0A9W6LMF2"/>
<name>A0A9W6LMF2_9FUSO</name>
<dbReference type="RefSeq" id="WP_281833827.1">
    <property type="nucleotide sequence ID" value="NZ_BSDY01000003.1"/>
</dbReference>
<dbReference type="InterPro" id="IPR018490">
    <property type="entry name" value="cNMP-bd_dom_sf"/>
</dbReference>
<gene>
    <name evidence="1" type="ORF">PM10SUCC1_09120</name>
</gene>
<accession>A0A9W6LMF2</accession>
<dbReference type="Gene3D" id="2.60.120.10">
    <property type="entry name" value="Jelly Rolls"/>
    <property type="match status" value="1"/>
</dbReference>
<sequence length="210" mass="24306">MLFEIRELLSENEMKASEILTFTRGEYIYTSTEKIRVGYVLSGEVKILKNSLDKEYLSSEKFVAGSFVGLNLYLHGALEGVGLDFLADSDDTRIIFFTRECVEKLLKNPSFIRRVMDESYRALANETRALGTAFLYGPLGHFAYILDTTQCKSMVYFERFLDYCKYLNINKTRLYEITNKLSRDGAIKKKKNYIEILDNKKLRSHFGEEG</sequence>
<protein>
    <recommendedName>
        <fullName evidence="3">cAMP-binding domain of CRP or a regulatory subunit of cAMP-dependent protein kinases</fullName>
    </recommendedName>
</protein>